<feature type="domain" description="Apple" evidence="4">
    <location>
        <begin position="209"/>
        <end position="290"/>
    </location>
</feature>
<evidence type="ECO:0000313" key="6">
    <source>
        <dbReference type="Proteomes" id="UP000834106"/>
    </source>
</evidence>
<keyword evidence="6" id="KW-1185">Reference proteome</keyword>
<dbReference type="GO" id="GO:0048544">
    <property type="term" value="P:recognition of pollen"/>
    <property type="evidence" value="ECO:0007669"/>
    <property type="project" value="InterPro"/>
</dbReference>
<proteinExistence type="predicted"/>
<dbReference type="PANTHER" id="PTHR32444">
    <property type="entry name" value="BULB-TYPE LECTIN DOMAIN-CONTAINING PROTEIN"/>
    <property type="match status" value="1"/>
</dbReference>
<keyword evidence="1" id="KW-0732">Signal</keyword>
<reference evidence="5" key="1">
    <citation type="submission" date="2023-05" db="EMBL/GenBank/DDBJ databases">
        <authorList>
            <person name="Huff M."/>
        </authorList>
    </citation>
    <scope>NUCLEOTIDE SEQUENCE</scope>
</reference>
<keyword evidence="2" id="KW-0325">Glycoprotein</keyword>
<dbReference type="Pfam" id="PF08276">
    <property type="entry name" value="PAN_2"/>
    <property type="match status" value="1"/>
</dbReference>
<accession>A0AAD2A9C5</accession>
<gene>
    <name evidence="5" type="ORF">FPE_LOCUS31316</name>
</gene>
<dbReference type="PROSITE" id="PS50927">
    <property type="entry name" value="BULB_LECTIN"/>
    <property type="match status" value="1"/>
</dbReference>
<dbReference type="InterPro" id="IPR036426">
    <property type="entry name" value="Bulb-type_lectin_dom_sf"/>
</dbReference>
<evidence type="ECO:0000313" key="5">
    <source>
        <dbReference type="EMBL" id="CAI9783886.1"/>
    </source>
</evidence>
<organism evidence="5 6">
    <name type="scientific">Fraxinus pennsylvanica</name>
    <dbReference type="NCBI Taxonomy" id="56036"/>
    <lineage>
        <taxon>Eukaryota</taxon>
        <taxon>Viridiplantae</taxon>
        <taxon>Streptophyta</taxon>
        <taxon>Embryophyta</taxon>
        <taxon>Tracheophyta</taxon>
        <taxon>Spermatophyta</taxon>
        <taxon>Magnoliopsida</taxon>
        <taxon>eudicotyledons</taxon>
        <taxon>Gunneridae</taxon>
        <taxon>Pentapetalae</taxon>
        <taxon>asterids</taxon>
        <taxon>lamiids</taxon>
        <taxon>Lamiales</taxon>
        <taxon>Oleaceae</taxon>
        <taxon>Oleeae</taxon>
        <taxon>Fraxinus</taxon>
    </lineage>
</organism>
<evidence type="ECO:0000259" key="3">
    <source>
        <dbReference type="PROSITE" id="PS50927"/>
    </source>
</evidence>
<dbReference type="InterPro" id="IPR001480">
    <property type="entry name" value="Bulb-type_lectin_dom"/>
</dbReference>
<dbReference type="AlphaFoldDB" id="A0AAD2A9C5"/>
<dbReference type="PANTHER" id="PTHR32444:SF185">
    <property type="entry name" value="RECEPTOR-LIKE SERINE_THREONINE-PROTEIN KINASE"/>
    <property type="match status" value="1"/>
</dbReference>
<dbReference type="CDD" id="cd01098">
    <property type="entry name" value="PAN_AP_plant"/>
    <property type="match status" value="1"/>
</dbReference>
<dbReference type="Proteomes" id="UP000834106">
    <property type="component" value="Chromosome 20"/>
</dbReference>
<dbReference type="Gene3D" id="2.90.10.10">
    <property type="entry name" value="Bulb-type lectin domain"/>
    <property type="match status" value="1"/>
</dbReference>
<dbReference type="EMBL" id="OU503055">
    <property type="protein sequence ID" value="CAI9783886.1"/>
    <property type="molecule type" value="Genomic_DNA"/>
</dbReference>
<name>A0AAD2A9C5_9LAMI</name>
<dbReference type="SUPFAM" id="SSF51110">
    <property type="entry name" value="alpha-D-mannose-specific plant lectins"/>
    <property type="match status" value="1"/>
</dbReference>
<dbReference type="Gene3D" id="3.30.200.20">
    <property type="entry name" value="Phosphorylase Kinase, domain 1"/>
    <property type="match status" value="1"/>
</dbReference>
<evidence type="ECO:0000256" key="1">
    <source>
        <dbReference type="ARBA" id="ARBA00022729"/>
    </source>
</evidence>
<dbReference type="InterPro" id="IPR003609">
    <property type="entry name" value="Pan_app"/>
</dbReference>
<dbReference type="PROSITE" id="PS50948">
    <property type="entry name" value="PAN"/>
    <property type="match status" value="1"/>
</dbReference>
<dbReference type="SMART" id="SM00473">
    <property type="entry name" value="PAN_AP"/>
    <property type="match status" value="1"/>
</dbReference>
<dbReference type="Gene3D" id="3.50.4.10">
    <property type="entry name" value="Hepatocyte Growth Factor"/>
    <property type="match status" value="1"/>
</dbReference>
<feature type="domain" description="Bulb-type lectin" evidence="3">
    <location>
        <begin position="1"/>
        <end position="66"/>
    </location>
</feature>
<evidence type="ECO:0000259" key="4">
    <source>
        <dbReference type="PROSITE" id="PS50948"/>
    </source>
</evidence>
<protein>
    <submittedName>
        <fullName evidence="5">Uncharacterized protein</fullName>
    </submittedName>
</protein>
<sequence length="358" mass="40099">MKPLRGSRIKLVLNSAGDLLLRDDERTVIWVCRVAKPASRPELVLLESGNLVIKDGMKLAWDLKAGLRRVMTSWISYEYSSNGVFEFSLESPQSPQLLLEKNKVQVSRWGPWDGQRYSGADAITDKPVFKPVHKFSSEEVYFTFEMLDDAILLRLVVNPISTIQFLKWKKKAQAWVPLVASVGYVTNSPNNWCGMDCGDGCRWHYALNCSNGDGFVKYEGQKLPDNFTVSRNLSSQECEDNCLKECSCMAYTNINIYGNGSECVVWLGDLLDIRYSIHGGDEIYIRMALCELGPAGGGENDQDVALFNINAISTATNNFSPDNKIGLGGFGPVYQMKLGRYYCFGKSALAFLRELPRD</sequence>
<evidence type="ECO:0000256" key="2">
    <source>
        <dbReference type="ARBA" id="ARBA00023180"/>
    </source>
</evidence>